<evidence type="ECO:0000313" key="2">
    <source>
        <dbReference type="EMBL" id="ETJ42701.1"/>
    </source>
</evidence>
<feature type="domain" description="Conserved virulence factor B first S1" evidence="1">
    <location>
        <begin position="4"/>
        <end position="64"/>
    </location>
</feature>
<protein>
    <submittedName>
        <fullName evidence="2">S1 RNA binding protein</fullName>
    </submittedName>
</protein>
<feature type="non-terminal residue" evidence="2">
    <location>
        <position position="1"/>
    </location>
</feature>
<dbReference type="Pfam" id="PF13509">
    <property type="entry name" value="S1_2"/>
    <property type="match status" value="1"/>
</dbReference>
<name>W1YK19_9ZZZZ</name>
<gene>
    <name evidence="2" type="ORF">Q604_UNBC03324G0001</name>
</gene>
<dbReference type="EMBL" id="AZMM01003324">
    <property type="protein sequence ID" value="ETJ42701.1"/>
    <property type="molecule type" value="Genomic_DNA"/>
</dbReference>
<dbReference type="InterPro" id="IPR039566">
    <property type="entry name" value="CvfB_S1_st"/>
</dbReference>
<sequence length="76" mass="8545">LENTIATLKVLRTSDQGAFLDGQTGNTNDDILLHKDQQTSPVAIGDEVEVFLYRDPKGRLTASMRFPSRHISYFFS</sequence>
<accession>W1YK19</accession>
<dbReference type="InterPro" id="IPR012340">
    <property type="entry name" value="NA-bd_OB-fold"/>
</dbReference>
<reference evidence="2" key="1">
    <citation type="submission" date="2013-12" db="EMBL/GenBank/DDBJ databases">
        <title>A Varibaculum cambriense genome reconstructed from a premature infant gut community with otherwise low bacterial novelty that shifts toward anaerobic metabolism during the third week of life.</title>
        <authorList>
            <person name="Brown C.T."/>
            <person name="Sharon I."/>
            <person name="Thomas B.C."/>
            <person name="Castelle C.J."/>
            <person name="Morowitz M.J."/>
            <person name="Banfield J.F."/>
        </authorList>
    </citation>
    <scope>NUCLEOTIDE SEQUENCE</scope>
</reference>
<dbReference type="AlphaFoldDB" id="W1YK19"/>
<proteinExistence type="predicted"/>
<dbReference type="Gene3D" id="2.40.50.140">
    <property type="entry name" value="Nucleic acid-binding proteins"/>
    <property type="match status" value="1"/>
</dbReference>
<evidence type="ECO:0000259" key="1">
    <source>
        <dbReference type="Pfam" id="PF13509"/>
    </source>
</evidence>
<organism evidence="2">
    <name type="scientific">human gut metagenome</name>
    <dbReference type="NCBI Taxonomy" id="408170"/>
    <lineage>
        <taxon>unclassified sequences</taxon>
        <taxon>metagenomes</taxon>
        <taxon>organismal metagenomes</taxon>
    </lineage>
</organism>
<feature type="non-terminal residue" evidence="2">
    <location>
        <position position="76"/>
    </location>
</feature>
<comment type="caution">
    <text evidence="2">The sequence shown here is derived from an EMBL/GenBank/DDBJ whole genome shotgun (WGS) entry which is preliminary data.</text>
</comment>